<proteinExistence type="predicted"/>
<accession>A0A2S0WVK0</accession>
<keyword evidence="2" id="KW-1185">Reference proteome</keyword>
<protein>
    <submittedName>
        <fullName evidence="1">Uncharacterized protein</fullName>
    </submittedName>
</protein>
<dbReference type="Proteomes" id="UP000244729">
    <property type="component" value="Chromosome"/>
</dbReference>
<reference evidence="1 2" key="1">
    <citation type="submission" date="2018-04" db="EMBL/GenBank/DDBJ databases">
        <authorList>
            <person name="Li J."/>
        </authorList>
    </citation>
    <scope>NUCLEOTIDE SEQUENCE [LARGE SCALE GENOMIC DNA]</scope>
    <source>
        <strain evidence="2">30A</strain>
    </source>
</reference>
<gene>
    <name evidence="1" type="ORF">DCE93_06585</name>
</gene>
<dbReference type="EMBL" id="CP028913">
    <property type="protein sequence ID" value="AWB95363.1"/>
    <property type="molecule type" value="Genomic_DNA"/>
</dbReference>
<dbReference type="KEGG" id="agm:DCE93_06585"/>
<organism evidence="1 2">
    <name type="scientific">Agromyces badenianii</name>
    <dbReference type="NCBI Taxonomy" id="2080742"/>
    <lineage>
        <taxon>Bacteria</taxon>
        <taxon>Bacillati</taxon>
        <taxon>Actinomycetota</taxon>
        <taxon>Actinomycetes</taxon>
        <taxon>Micrococcales</taxon>
        <taxon>Microbacteriaceae</taxon>
        <taxon>Agromyces</taxon>
    </lineage>
</organism>
<name>A0A2S0WVK0_9MICO</name>
<evidence type="ECO:0000313" key="2">
    <source>
        <dbReference type="Proteomes" id="UP000244729"/>
    </source>
</evidence>
<dbReference type="AlphaFoldDB" id="A0A2S0WVK0"/>
<sequence>MLLNGHRVPIDRGVFMELLENSVVNARAPYLHALERNEIVYSELVDLARKAEVPHPLFFAPSSLVQAQVQAKADKLLQGVAPDTFTVNTRTIVKLRDVELIVKDLLRKQSLLKKHDSELTKNKIVGLLRRSRGTVRDDADRLIAALGLDRHALRTTRKKESVLELIIERLEANQVLGGCRARAHRRGTG</sequence>
<evidence type="ECO:0000313" key="1">
    <source>
        <dbReference type="EMBL" id="AWB95363.1"/>
    </source>
</evidence>